<evidence type="ECO:0000313" key="2">
    <source>
        <dbReference type="EMBL" id="PNX62102.1"/>
    </source>
</evidence>
<dbReference type="PANTHER" id="PTHR33470:SF27">
    <property type="entry name" value="OS01G0899700 PROTEIN"/>
    <property type="match status" value="1"/>
</dbReference>
<keyword evidence="1" id="KW-0732">Signal</keyword>
<reference evidence="2 3" key="2">
    <citation type="journal article" date="2017" name="Front. Plant Sci.">
        <title>Gene Classification and Mining of Molecular Markers Useful in Red Clover (Trifolium pratense) Breeding.</title>
        <authorList>
            <person name="Istvanek J."/>
            <person name="Dluhosova J."/>
            <person name="Dluhos P."/>
            <person name="Patkova L."/>
            <person name="Nedelnik J."/>
            <person name="Repkova J."/>
        </authorList>
    </citation>
    <scope>NUCLEOTIDE SEQUENCE [LARGE SCALE GENOMIC DNA]</scope>
    <source>
        <strain evidence="3">cv. Tatra</strain>
        <tissue evidence="2">Young leaves</tissue>
    </source>
</reference>
<sequence>YYYKSPPPPSPSPPPPYYYKSPPPPSPIPHTPYYYKSPPPPKVLPPPYYYNSPPPPVAYPHPHPYHHSLIVKVVGKVYSFRCYDWEYPEKSHNKKHLKGAVVEVTCKAGSKIIKAYGKTKINGKYSITVEDFDYVKYGATVCKAALYAPPKGSPFNIPTKLNEGTKLYLKS</sequence>
<reference evidence="2 3" key="1">
    <citation type="journal article" date="2014" name="Am. J. Bot.">
        <title>Genome assembly and annotation for red clover (Trifolium pratense; Fabaceae).</title>
        <authorList>
            <person name="Istvanek J."/>
            <person name="Jaros M."/>
            <person name="Krenek A."/>
            <person name="Repkova J."/>
        </authorList>
    </citation>
    <scope>NUCLEOTIDE SEQUENCE [LARGE SCALE GENOMIC DNA]</scope>
    <source>
        <strain evidence="3">cv. Tatra</strain>
        <tissue evidence="2">Young leaves</tissue>
    </source>
</reference>
<gene>
    <name evidence="2" type="ORF">L195_g052799</name>
</gene>
<accession>A0A2K3K757</accession>
<name>A0A2K3K757_TRIPR</name>
<dbReference type="EMBL" id="ASHM01086829">
    <property type="protein sequence ID" value="PNX62102.1"/>
    <property type="molecule type" value="Genomic_DNA"/>
</dbReference>
<feature type="non-terminal residue" evidence="2">
    <location>
        <position position="1"/>
    </location>
</feature>
<dbReference type="Proteomes" id="UP000236291">
    <property type="component" value="Unassembled WGS sequence"/>
</dbReference>
<dbReference type="PANTHER" id="PTHR33470">
    <property type="entry name" value="OS01G0164075 PROTEIN"/>
    <property type="match status" value="1"/>
</dbReference>
<evidence type="ECO:0000313" key="3">
    <source>
        <dbReference type="Proteomes" id="UP000236291"/>
    </source>
</evidence>
<evidence type="ECO:0000256" key="1">
    <source>
        <dbReference type="ARBA" id="ARBA00022729"/>
    </source>
</evidence>
<dbReference type="AlphaFoldDB" id="A0A2K3K757"/>
<dbReference type="STRING" id="57577.A0A2K3K757"/>
<proteinExistence type="predicted"/>
<comment type="caution">
    <text evidence="2">The sequence shown here is derived from an EMBL/GenBank/DDBJ whole genome shotgun (WGS) entry which is preliminary data.</text>
</comment>
<dbReference type="PRINTS" id="PR01217">
    <property type="entry name" value="PRICHEXTENSN"/>
</dbReference>
<organism evidence="2 3">
    <name type="scientific">Trifolium pratense</name>
    <name type="common">Red clover</name>
    <dbReference type="NCBI Taxonomy" id="57577"/>
    <lineage>
        <taxon>Eukaryota</taxon>
        <taxon>Viridiplantae</taxon>
        <taxon>Streptophyta</taxon>
        <taxon>Embryophyta</taxon>
        <taxon>Tracheophyta</taxon>
        <taxon>Spermatophyta</taxon>
        <taxon>Magnoliopsida</taxon>
        <taxon>eudicotyledons</taxon>
        <taxon>Gunneridae</taxon>
        <taxon>Pentapetalae</taxon>
        <taxon>rosids</taxon>
        <taxon>fabids</taxon>
        <taxon>Fabales</taxon>
        <taxon>Fabaceae</taxon>
        <taxon>Papilionoideae</taxon>
        <taxon>50 kb inversion clade</taxon>
        <taxon>NPAAA clade</taxon>
        <taxon>Hologalegina</taxon>
        <taxon>IRL clade</taxon>
        <taxon>Trifolieae</taxon>
        <taxon>Trifolium</taxon>
    </lineage>
</organism>
<dbReference type="Pfam" id="PF01190">
    <property type="entry name" value="Pollen_Ole_e_1"/>
    <property type="match status" value="1"/>
</dbReference>
<feature type="non-terminal residue" evidence="2">
    <location>
        <position position="171"/>
    </location>
</feature>
<protein>
    <submittedName>
        <fullName evidence="2">Pollen Ole e I family allergen</fullName>
    </submittedName>
</protein>